<evidence type="ECO:0000313" key="4">
    <source>
        <dbReference type="Proteomes" id="UP000183947"/>
    </source>
</evidence>
<accession>A0A1M6ZKS9</accession>
<dbReference type="RefSeq" id="WP_073285395.1">
    <property type="nucleotide sequence ID" value="NZ_FRAS01000013.1"/>
</dbReference>
<keyword evidence="4" id="KW-1185">Reference proteome</keyword>
<feature type="domain" description="DUF4236" evidence="2">
    <location>
        <begin position="3"/>
        <end position="53"/>
    </location>
</feature>
<dbReference type="OrthoDB" id="9806903at2"/>
<name>A0A1M6ZKS9_9BACT</name>
<keyword evidence="1" id="KW-1133">Transmembrane helix</keyword>
<sequence length="156" mass="17030">MGFSFRKSISFGPMRVNLSTRGIGYSVGVKGARIRVNRRGTYVSLGAGGIQYRKYIQQTTTHSPSYPPAPLPPTAQGHLHTITSDEITQLSDVDSQDFINELTEKAAKISFAKWGTLVLALLLALVKSLFGNWLGSKEKRASKLQAEFLGSGLHYG</sequence>
<evidence type="ECO:0000259" key="2">
    <source>
        <dbReference type="Pfam" id="PF14020"/>
    </source>
</evidence>
<proteinExistence type="predicted"/>
<dbReference type="InterPro" id="IPR025330">
    <property type="entry name" value="DUF4236"/>
</dbReference>
<reference evidence="4" key="1">
    <citation type="submission" date="2016-11" db="EMBL/GenBank/DDBJ databases">
        <authorList>
            <person name="Varghese N."/>
            <person name="Submissions S."/>
        </authorList>
    </citation>
    <scope>NUCLEOTIDE SEQUENCE [LARGE SCALE GENOMIC DNA]</scope>
    <source>
        <strain evidence="4">DSM 18569</strain>
    </source>
</reference>
<feature type="transmembrane region" description="Helical" evidence="1">
    <location>
        <begin position="114"/>
        <end position="135"/>
    </location>
</feature>
<protein>
    <recommendedName>
        <fullName evidence="2">DUF4236 domain-containing protein</fullName>
    </recommendedName>
</protein>
<dbReference type="STRING" id="1121959.SAMN02746009_02503"/>
<gene>
    <name evidence="3" type="ORF">SAMN02746009_02503</name>
</gene>
<dbReference type="Pfam" id="PF14020">
    <property type="entry name" value="DUF4236"/>
    <property type="match status" value="1"/>
</dbReference>
<keyword evidence="1" id="KW-0812">Transmembrane</keyword>
<organism evidence="3 4">
    <name type="scientific">Hymenobacter psychrotolerans DSM 18569</name>
    <dbReference type="NCBI Taxonomy" id="1121959"/>
    <lineage>
        <taxon>Bacteria</taxon>
        <taxon>Pseudomonadati</taxon>
        <taxon>Bacteroidota</taxon>
        <taxon>Cytophagia</taxon>
        <taxon>Cytophagales</taxon>
        <taxon>Hymenobacteraceae</taxon>
        <taxon>Hymenobacter</taxon>
    </lineage>
</organism>
<dbReference type="AlphaFoldDB" id="A0A1M6ZKS9"/>
<keyword evidence="1" id="KW-0472">Membrane</keyword>
<evidence type="ECO:0000256" key="1">
    <source>
        <dbReference type="SAM" id="Phobius"/>
    </source>
</evidence>
<evidence type="ECO:0000313" key="3">
    <source>
        <dbReference type="EMBL" id="SHL30915.1"/>
    </source>
</evidence>
<dbReference type="Proteomes" id="UP000183947">
    <property type="component" value="Unassembled WGS sequence"/>
</dbReference>
<dbReference type="EMBL" id="FRAS01000013">
    <property type="protein sequence ID" value="SHL30915.1"/>
    <property type="molecule type" value="Genomic_DNA"/>
</dbReference>